<reference evidence="1 2" key="1">
    <citation type="submission" date="2024-09" db="EMBL/GenBank/DDBJ databases">
        <authorList>
            <person name="Sun Q."/>
            <person name="Mori K."/>
        </authorList>
    </citation>
    <scope>NUCLEOTIDE SEQUENCE [LARGE SCALE GENOMIC DNA]</scope>
    <source>
        <strain evidence="1 2">TBRC 4576</strain>
    </source>
</reference>
<dbReference type="RefSeq" id="WP_225424455.1">
    <property type="nucleotide sequence ID" value="NZ_BJEA01000031.1"/>
</dbReference>
<organism evidence="1 2">
    <name type="scientific">Lactiplantibacillus modestisalitolerans</name>
    <dbReference type="NCBI Taxonomy" id="1457219"/>
    <lineage>
        <taxon>Bacteria</taxon>
        <taxon>Bacillati</taxon>
        <taxon>Bacillota</taxon>
        <taxon>Bacilli</taxon>
        <taxon>Lactobacillales</taxon>
        <taxon>Lactobacillaceae</taxon>
        <taxon>Lactiplantibacillus</taxon>
    </lineage>
</organism>
<proteinExistence type="predicted"/>
<evidence type="ECO:0000313" key="1">
    <source>
        <dbReference type="EMBL" id="MFB9769559.1"/>
    </source>
</evidence>
<gene>
    <name evidence="1" type="ORF">ACFFLI_06745</name>
</gene>
<comment type="caution">
    <text evidence="1">The sequence shown here is derived from an EMBL/GenBank/DDBJ whole genome shotgun (WGS) entry which is preliminary data.</text>
</comment>
<evidence type="ECO:0008006" key="3">
    <source>
        <dbReference type="Google" id="ProtNLM"/>
    </source>
</evidence>
<protein>
    <recommendedName>
        <fullName evidence="3">Transposase</fullName>
    </recommendedName>
</protein>
<dbReference type="EMBL" id="JBHLZY010000017">
    <property type="protein sequence ID" value="MFB9769559.1"/>
    <property type="molecule type" value="Genomic_DNA"/>
</dbReference>
<dbReference type="Proteomes" id="UP001589691">
    <property type="component" value="Unassembled WGS sequence"/>
</dbReference>
<keyword evidence="2" id="KW-1185">Reference proteome</keyword>
<accession>A0ABV5WTV1</accession>
<sequence>MTAQKALVALAHKLLRIIYVMIAEEKNYVDYKKDQRKAITLTPQV</sequence>
<name>A0ABV5WTV1_9LACO</name>
<evidence type="ECO:0000313" key="2">
    <source>
        <dbReference type="Proteomes" id="UP001589691"/>
    </source>
</evidence>